<sequence>MAERSGPSRTLACILVGLGAFLLAAALLIPTYTVGQLKKTPLDLEVTTIAEGKGDVLDAKALAAGKAVVDTGVPIVAQRYVTVVDPSNADEITVQAGQSVRRTDKKGDTGLLSATVDTISLDRVSSMPIPGGTSTIQIDADKPAKEIPDRDGLQYKFPFDAEQKAYPYFDLNARSTHDIDFVEETEINGLKVYHYNQKVAPVDLSKVAPSATNKLSLPADTWGVPGGAAPVTMSRWYTNERDVWVDPVTGVIVKGQEQLYQYYAREANNPEVTVLKVTLPFNEETIEYQVGQAKDGADKLSTFGRTVPIILGILGVIALAAGIFLGTRGRGPKASADNAETGPVPTEPGNAAEPTYDSHDSQDPATEMIPRQDWTADETEVFPAVDPREQDPPTTRL</sequence>
<protein>
    <recommendedName>
        <fullName evidence="5">DUF3068 domain-containing protein</fullName>
    </recommendedName>
</protein>
<evidence type="ECO:0000313" key="4">
    <source>
        <dbReference type="Proteomes" id="UP000199417"/>
    </source>
</evidence>
<keyword evidence="4" id="KW-1185">Reference proteome</keyword>
<proteinExistence type="predicted"/>
<name>A0A1G6SPN9_9NOCA</name>
<evidence type="ECO:0000256" key="1">
    <source>
        <dbReference type="SAM" id="MobiDB-lite"/>
    </source>
</evidence>
<feature type="region of interest" description="Disordered" evidence="1">
    <location>
        <begin position="329"/>
        <end position="397"/>
    </location>
</feature>
<dbReference type="Pfam" id="PF11271">
    <property type="entry name" value="PorA"/>
    <property type="match status" value="1"/>
</dbReference>
<keyword evidence="2" id="KW-1133">Transmembrane helix</keyword>
<accession>A0A1G6SPN9</accession>
<dbReference type="Proteomes" id="UP000199417">
    <property type="component" value="Unassembled WGS sequence"/>
</dbReference>
<dbReference type="EMBL" id="FNAB01000003">
    <property type="protein sequence ID" value="SDD18581.1"/>
    <property type="molecule type" value="Genomic_DNA"/>
</dbReference>
<evidence type="ECO:0008006" key="5">
    <source>
        <dbReference type="Google" id="ProtNLM"/>
    </source>
</evidence>
<organism evidence="3 4">
    <name type="scientific">Rhodococcus tukisamuensis</name>
    <dbReference type="NCBI Taxonomy" id="168276"/>
    <lineage>
        <taxon>Bacteria</taxon>
        <taxon>Bacillati</taxon>
        <taxon>Actinomycetota</taxon>
        <taxon>Actinomycetes</taxon>
        <taxon>Mycobacteriales</taxon>
        <taxon>Nocardiaceae</taxon>
        <taxon>Rhodococcus</taxon>
    </lineage>
</organism>
<keyword evidence="2" id="KW-0812">Transmembrane</keyword>
<evidence type="ECO:0000313" key="3">
    <source>
        <dbReference type="EMBL" id="SDD18581.1"/>
    </source>
</evidence>
<dbReference type="RefSeq" id="WP_072843327.1">
    <property type="nucleotide sequence ID" value="NZ_FNAB01000003.1"/>
</dbReference>
<keyword evidence="2" id="KW-0472">Membrane</keyword>
<evidence type="ECO:0000256" key="2">
    <source>
        <dbReference type="SAM" id="Phobius"/>
    </source>
</evidence>
<dbReference type="AlphaFoldDB" id="A0A1G6SPN9"/>
<feature type="transmembrane region" description="Helical" evidence="2">
    <location>
        <begin position="307"/>
        <end position="325"/>
    </location>
</feature>
<gene>
    <name evidence="3" type="ORF">SAMN05444580_103212</name>
</gene>
<dbReference type="InterPro" id="IPR021424">
    <property type="entry name" value="PorA"/>
</dbReference>
<reference evidence="3 4" key="1">
    <citation type="submission" date="2016-10" db="EMBL/GenBank/DDBJ databases">
        <authorList>
            <person name="de Groot N.N."/>
        </authorList>
    </citation>
    <scope>NUCLEOTIDE SEQUENCE [LARGE SCALE GENOMIC DNA]</scope>
    <source>
        <strain evidence="3 4">JCM 11308</strain>
    </source>
</reference>
<dbReference type="STRING" id="168276.SAMN05444580_103212"/>